<dbReference type="AlphaFoldDB" id="A0A0C3F3K1"/>
<keyword evidence="2" id="KW-1185">Reference proteome</keyword>
<dbReference type="GO" id="GO:0005634">
    <property type="term" value="C:nucleus"/>
    <property type="evidence" value="ECO:0007669"/>
    <property type="project" value="TreeGrafter"/>
</dbReference>
<dbReference type="Pfam" id="PF10300">
    <property type="entry name" value="Iml2-TPR_39"/>
    <property type="match status" value="1"/>
</dbReference>
<protein>
    <submittedName>
        <fullName evidence="1">Uncharacterized protein</fullName>
    </submittedName>
</protein>
<gene>
    <name evidence="1" type="ORF">PILCRDRAFT_14312</name>
</gene>
<dbReference type="GO" id="GO:0005741">
    <property type="term" value="C:mitochondrial outer membrane"/>
    <property type="evidence" value="ECO:0007669"/>
    <property type="project" value="TreeGrafter"/>
</dbReference>
<dbReference type="PANTHER" id="PTHR31859:SF1">
    <property type="entry name" value="TETRATRICOPEPTIDE REPEAT PROTEIN 39C"/>
    <property type="match status" value="1"/>
</dbReference>
<evidence type="ECO:0000313" key="2">
    <source>
        <dbReference type="Proteomes" id="UP000054166"/>
    </source>
</evidence>
<dbReference type="InterPro" id="IPR019412">
    <property type="entry name" value="IML2/TPR_39"/>
</dbReference>
<reference evidence="1 2" key="1">
    <citation type="submission" date="2014-04" db="EMBL/GenBank/DDBJ databases">
        <authorList>
            <consortium name="DOE Joint Genome Institute"/>
            <person name="Kuo A."/>
            <person name="Tarkka M."/>
            <person name="Buscot F."/>
            <person name="Kohler A."/>
            <person name="Nagy L.G."/>
            <person name="Floudas D."/>
            <person name="Copeland A."/>
            <person name="Barry K.W."/>
            <person name="Cichocki N."/>
            <person name="Veneault-Fourrey C."/>
            <person name="LaButti K."/>
            <person name="Lindquist E.A."/>
            <person name="Lipzen A."/>
            <person name="Lundell T."/>
            <person name="Morin E."/>
            <person name="Murat C."/>
            <person name="Sun H."/>
            <person name="Tunlid A."/>
            <person name="Henrissat B."/>
            <person name="Grigoriev I.V."/>
            <person name="Hibbett D.S."/>
            <person name="Martin F."/>
            <person name="Nordberg H.P."/>
            <person name="Cantor M.N."/>
            <person name="Hua S.X."/>
        </authorList>
    </citation>
    <scope>NUCLEOTIDE SEQUENCE [LARGE SCALE GENOMIC DNA]</scope>
    <source>
        <strain evidence="1 2">F 1598</strain>
    </source>
</reference>
<dbReference type="InParanoid" id="A0A0C3F3K1"/>
<dbReference type="PANTHER" id="PTHR31859">
    <property type="entry name" value="TETRATRICOPEPTIDE REPEAT PROTEIN 39 FAMILY MEMBER"/>
    <property type="match status" value="1"/>
</dbReference>
<reference evidence="2" key="2">
    <citation type="submission" date="2015-01" db="EMBL/GenBank/DDBJ databases">
        <title>Evolutionary Origins and Diversification of the Mycorrhizal Mutualists.</title>
        <authorList>
            <consortium name="DOE Joint Genome Institute"/>
            <consortium name="Mycorrhizal Genomics Consortium"/>
            <person name="Kohler A."/>
            <person name="Kuo A."/>
            <person name="Nagy L.G."/>
            <person name="Floudas D."/>
            <person name="Copeland A."/>
            <person name="Barry K.W."/>
            <person name="Cichocki N."/>
            <person name="Veneault-Fourrey C."/>
            <person name="LaButti K."/>
            <person name="Lindquist E.A."/>
            <person name="Lipzen A."/>
            <person name="Lundell T."/>
            <person name="Morin E."/>
            <person name="Murat C."/>
            <person name="Riley R."/>
            <person name="Ohm R."/>
            <person name="Sun H."/>
            <person name="Tunlid A."/>
            <person name="Henrissat B."/>
            <person name="Grigoriev I.V."/>
            <person name="Hibbett D.S."/>
            <person name="Martin F."/>
        </authorList>
    </citation>
    <scope>NUCLEOTIDE SEQUENCE [LARGE SCALE GENOMIC DNA]</scope>
    <source>
        <strain evidence="2">F 1598</strain>
    </source>
</reference>
<evidence type="ECO:0000313" key="1">
    <source>
        <dbReference type="EMBL" id="KIM74526.1"/>
    </source>
</evidence>
<dbReference type="HOGENOM" id="CLU_077735_0_0_1"/>
<dbReference type="OrthoDB" id="43460at2759"/>
<dbReference type="GO" id="GO:0005829">
    <property type="term" value="C:cytosol"/>
    <property type="evidence" value="ECO:0007669"/>
    <property type="project" value="TreeGrafter"/>
</dbReference>
<name>A0A0C3F3K1_PILCF</name>
<sequence length="311" mass="35637">MAQKILDWDLRCDPNGVFSLFDAHQSSQCRNLHHISFWEIAIANCCLWDTPASLVCWRDLQAEASWSKACYSHGIAVYLLEIGGKENIVEASKLMVKVLGLRQKIAGKSIPLEKFVARKAGKFQSQGRLALPIRELAYLFLGIAHCALRAIVVAKMLPEVEKVLQKLDEHGMRSPGPAKYKNGLGYYDDLALRAFWRGFIFALLRSGRYHRRERRLRRIQARPHSLRQGRLRDRLREWVEDQPRASFYYELDWSLSREGDDTAARVQFDLMLSGMPLEATTHGRKGKCSTEQALHMRTHAAVDALGRHRLL</sequence>
<proteinExistence type="predicted"/>
<accession>A0A0C3F3K1</accession>
<dbReference type="EMBL" id="KN833059">
    <property type="protein sequence ID" value="KIM74526.1"/>
    <property type="molecule type" value="Genomic_DNA"/>
</dbReference>
<organism evidence="1 2">
    <name type="scientific">Piloderma croceum (strain F 1598)</name>
    <dbReference type="NCBI Taxonomy" id="765440"/>
    <lineage>
        <taxon>Eukaryota</taxon>
        <taxon>Fungi</taxon>
        <taxon>Dikarya</taxon>
        <taxon>Basidiomycota</taxon>
        <taxon>Agaricomycotina</taxon>
        <taxon>Agaricomycetes</taxon>
        <taxon>Agaricomycetidae</taxon>
        <taxon>Atheliales</taxon>
        <taxon>Atheliaceae</taxon>
        <taxon>Piloderma</taxon>
    </lineage>
</organism>
<dbReference type="Proteomes" id="UP000054166">
    <property type="component" value="Unassembled WGS sequence"/>
</dbReference>